<organism evidence="2 3">
    <name type="scientific">Immersiella caudata</name>
    <dbReference type="NCBI Taxonomy" id="314043"/>
    <lineage>
        <taxon>Eukaryota</taxon>
        <taxon>Fungi</taxon>
        <taxon>Dikarya</taxon>
        <taxon>Ascomycota</taxon>
        <taxon>Pezizomycotina</taxon>
        <taxon>Sordariomycetes</taxon>
        <taxon>Sordariomycetidae</taxon>
        <taxon>Sordariales</taxon>
        <taxon>Lasiosphaeriaceae</taxon>
        <taxon>Immersiella</taxon>
    </lineage>
</organism>
<sequence>MQLSFILAILAAANVVPALPLAVPDSIAVVKRYDSGYESYGGGPAEVVKRYDSGVRGRSRGLPSQSFLTMSGG</sequence>
<name>A0AA39U6D3_9PEZI</name>
<evidence type="ECO:0000313" key="3">
    <source>
        <dbReference type="Proteomes" id="UP001175000"/>
    </source>
</evidence>
<keyword evidence="3" id="KW-1185">Reference proteome</keyword>
<comment type="caution">
    <text evidence="2">The sequence shown here is derived from an EMBL/GenBank/DDBJ whole genome shotgun (WGS) entry which is preliminary data.</text>
</comment>
<dbReference type="EMBL" id="JAULSU010000007">
    <property type="protein sequence ID" value="KAK0611999.1"/>
    <property type="molecule type" value="Genomic_DNA"/>
</dbReference>
<feature type="signal peptide" evidence="1">
    <location>
        <begin position="1"/>
        <end position="18"/>
    </location>
</feature>
<protein>
    <submittedName>
        <fullName evidence="2">Uncharacterized protein</fullName>
    </submittedName>
</protein>
<feature type="chain" id="PRO_5041367208" evidence="1">
    <location>
        <begin position="19"/>
        <end position="73"/>
    </location>
</feature>
<keyword evidence="1" id="KW-0732">Signal</keyword>
<dbReference type="Proteomes" id="UP001175000">
    <property type="component" value="Unassembled WGS sequence"/>
</dbReference>
<evidence type="ECO:0000313" key="2">
    <source>
        <dbReference type="EMBL" id="KAK0611999.1"/>
    </source>
</evidence>
<dbReference type="AlphaFoldDB" id="A0AA39U6D3"/>
<reference evidence="2" key="1">
    <citation type="submission" date="2023-06" db="EMBL/GenBank/DDBJ databases">
        <title>Genome-scale phylogeny and comparative genomics of the fungal order Sordariales.</title>
        <authorList>
            <consortium name="Lawrence Berkeley National Laboratory"/>
            <person name="Hensen N."/>
            <person name="Bonometti L."/>
            <person name="Westerberg I."/>
            <person name="Brannstrom I.O."/>
            <person name="Guillou S."/>
            <person name="Cros-Aarteil S."/>
            <person name="Calhoun S."/>
            <person name="Haridas S."/>
            <person name="Kuo A."/>
            <person name="Mondo S."/>
            <person name="Pangilinan J."/>
            <person name="Riley R."/>
            <person name="Labutti K."/>
            <person name="Andreopoulos B."/>
            <person name="Lipzen A."/>
            <person name="Chen C."/>
            <person name="Yanf M."/>
            <person name="Daum C."/>
            <person name="Ng V."/>
            <person name="Clum A."/>
            <person name="Steindorff A."/>
            <person name="Ohm R."/>
            <person name="Martin F."/>
            <person name="Silar P."/>
            <person name="Natvig D."/>
            <person name="Lalanne C."/>
            <person name="Gautier V."/>
            <person name="Ament-Velasquez S.L."/>
            <person name="Kruys A."/>
            <person name="Hutchinson M.I."/>
            <person name="Powell A.J."/>
            <person name="Barry K."/>
            <person name="Miller A.N."/>
            <person name="Grigoriev I.V."/>
            <person name="Debuchy R."/>
            <person name="Gladieux P."/>
            <person name="Thoren M.H."/>
            <person name="Johannesson H."/>
        </authorList>
    </citation>
    <scope>NUCLEOTIDE SEQUENCE</scope>
    <source>
        <strain evidence="2">CBS 606.72</strain>
    </source>
</reference>
<proteinExistence type="predicted"/>
<gene>
    <name evidence="2" type="ORF">B0T14DRAFT_571842</name>
</gene>
<accession>A0AA39U6D3</accession>
<evidence type="ECO:0000256" key="1">
    <source>
        <dbReference type="SAM" id="SignalP"/>
    </source>
</evidence>